<evidence type="ECO:0000256" key="5">
    <source>
        <dbReference type="ARBA" id="ARBA00023242"/>
    </source>
</evidence>
<proteinExistence type="predicted"/>
<dbReference type="PANTHER" id="PTHR35461:SF3">
    <property type="entry name" value="OVATE DOMAIN-CONTAINING PROTEIN"/>
    <property type="match status" value="1"/>
</dbReference>
<dbReference type="Proteomes" id="UP001141806">
    <property type="component" value="Unassembled WGS sequence"/>
</dbReference>
<protein>
    <recommendedName>
        <fullName evidence="7">OVATE domain-containing protein</fullName>
    </recommendedName>
</protein>
<dbReference type="OrthoDB" id="1928390at2759"/>
<evidence type="ECO:0000259" key="7">
    <source>
        <dbReference type="PROSITE" id="PS51754"/>
    </source>
</evidence>
<dbReference type="PANTHER" id="PTHR35461">
    <property type="entry name" value="BNAANNG14610D PROTEIN"/>
    <property type="match status" value="1"/>
</dbReference>
<evidence type="ECO:0000256" key="1">
    <source>
        <dbReference type="ARBA" id="ARBA00004123"/>
    </source>
</evidence>
<dbReference type="Pfam" id="PF04844">
    <property type="entry name" value="Ovate"/>
    <property type="match status" value="1"/>
</dbReference>
<dbReference type="EMBL" id="JAMYWD010000012">
    <property type="protein sequence ID" value="KAJ4954120.1"/>
    <property type="molecule type" value="Genomic_DNA"/>
</dbReference>
<keyword evidence="9" id="KW-1185">Reference proteome</keyword>
<feature type="domain" description="OVATE" evidence="7">
    <location>
        <begin position="162"/>
        <end position="221"/>
    </location>
</feature>
<dbReference type="GO" id="GO:0005634">
    <property type="term" value="C:nucleus"/>
    <property type="evidence" value="ECO:0007669"/>
    <property type="project" value="UniProtKB-SubCell"/>
</dbReference>
<evidence type="ECO:0000256" key="4">
    <source>
        <dbReference type="ARBA" id="ARBA00023163"/>
    </source>
</evidence>
<name>A0A9Q0GV66_9MAGN</name>
<accession>A0A9Q0GV66</accession>
<evidence type="ECO:0000313" key="8">
    <source>
        <dbReference type="EMBL" id="KAJ4954120.1"/>
    </source>
</evidence>
<dbReference type="InterPro" id="IPR006458">
    <property type="entry name" value="Ovate_C"/>
</dbReference>
<feature type="region of interest" description="Disordered" evidence="6">
    <location>
        <begin position="35"/>
        <end position="100"/>
    </location>
</feature>
<keyword evidence="3" id="KW-0805">Transcription regulation</keyword>
<dbReference type="PROSITE" id="PS51754">
    <property type="entry name" value="OVATE"/>
    <property type="match status" value="1"/>
</dbReference>
<dbReference type="NCBIfam" id="TIGR01568">
    <property type="entry name" value="A_thal_3678"/>
    <property type="match status" value="1"/>
</dbReference>
<evidence type="ECO:0000313" key="9">
    <source>
        <dbReference type="Proteomes" id="UP001141806"/>
    </source>
</evidence>
<dbReference type="AlphaFoldDB" id="A0A9Q0GV66"/>
<comment type="subcellular location">
    <subcellularLocation>
        <location evidence="1">Nucleus</location>
    </subcellularLocation>
</comment>
<reference evidence="8" key="1">
    <citation type="journal article" date="2023" name="Plant J.">
        <title>The genome of the king protea, Protea cynaroides.</title>
        <authorList>
            <person name="Chang J."/>
            <person name="Duong T.A."/>
            <person name="Schoeman C."/>
            <person name="Ma X."/>
            <person name="Roodt D."/>
            <person name="Barker N."/>
            <person name="Li Z."/>
            <person name="Van de Peer Y."/>
            <person name="Mizrachi E."/>
        </authorList>
    </citation>
    <scope>NUCLEOTIDE SEQUENCE</scope>
    <source>
        <tissue evidence="8">Young leaves</tissue>
    </source>
</reference>
<keyword evidence="5" id="KW-0539">Nucleus</keyword>
<comment type="caution">
    <text evidence="8">The sequence shown here is derived from an EMBL/GenBank/DDBJ whole genome shotgun (WGS) entry which is preliminary data.</text>
</comment>
<organism evidence="8 9">
    <name type="scientific">Protea cynaroides</name>
    <dbReference type="NCBI Taxonomy" id="273540"/>
    <lineage>
        <taxon>Eukaryota</taxon>
        <taxon>Viridiplantae</taxon>
        <taxon>Streptophyta</taxon>
        <taxon>Embryophyta</taxon>
        <taxon>Tracheophyta</taxon>
        <taxon>Spermatophyta</taxon>
        <taxon>Magnoliopsida</taxon>
        <taxon>Proteales</taxon>
        <taxon>Proteaceae</taxon>
        <taxon>Protea</taxon>
    </lineage>
</organism>
<feature type="compositionally biased region" description="Basic and acidic residues" evidence="6">
    <location>
        <begin position="370"/>
        <end position="405"/>
    </location>
</feature>
<keyword evidence="2" id="KW-0678">Repressor</keyword>
<evidence type="ECO:0000256" key="2">
    <source>
        <dbReference type="ARBA" id="ARBA00022491"/>
    </source>
</evidence>
<feature type="region of interest" description="Disordered" evidence="6">
    <location>
        <begin position="366"/>
        <end position="405"/>
    </location>
</feature>
<feature type="compositionally biased region" description="Basic residues" evidence="6">
    <location>
        <begin position="63"/>
        <end position="88"/>
    </location>
</feature>
<gene>
    <name evidence="8" type="ORF">NE237_030952</name>
</gene>
<sequence>MCRPRRTEIIDSFADDGFATMEVLRRESQCLGFDDVKERTCPPAPPVSPLNLYHKLEEFKPKEGKRRSKKTKQKKKKKSQRSISKKGILHFDSSSGDTDSGWFSTEDETETLFSSKSFSSDSSEIHRRKAGEVRRRRCLRRHSEMGFGLSDLEGKAQESFAVMKRSSDPYNDFRTSMVEMIVEKQLFAAKDLENLLQCFLSLNSSYHHRVIMEVARYNCFVFDPSSLCLTVLIHRERERGTRPTYPGKQTPEPQMLLRNSLAKTKRFFHKAIDSFKSLLSGGYERLPKTPPFNPCSCAGGGDTYPHRSFRELDNFYGDFPTRWDSSDLEKAKKVTEKNPPQMSNKQQPIDDEGIYGGSFLKFGKQSPAKIRPEEKRRRETGKELRRADGRGGGERGSHPDIESNVNERRVQLVVVQKLKELEMMDASDMEHVLDIEEMGCQRDRGIYLWLAPLTGRGHGCSFMGLSAWECM</sequence>
<evidence type="ECO:0000256" key="3">
    <source>
        <dbReference type="ARBA" id="ARBA00023015"/>
    </source>
</evidence>
<evidence type="ECO:0000256" key="6">
    <source>
        <dbReference type="SAM" id="MobiDB-lite"/>
    </source>
</evidence>
<keyword evidence="4" id="KW-0804">Transcription</keyword>